<proteinExistence type="predicted"/>
<dbReference type="SUPFAM" id="SSF140663">
    <property type="entry name" value="TTHA0068-like"/>
    <property type="match status" value="1"/>
</dbReference>
<dbReference type="Proteomes" id="UP000293719">
    <property type="component" value="Chromosome"/>
</dbReference>
<dbReference type="KEGG" id="rpod:E0E05_11150"/>
<evidence type="ECO:0000313" key="1">
    <source>
        <dbReference type="EMBL" id="QBK31105.1"/>
    </source>
</evidence>
<dbReference type="Pfam" id="PF03745">
    <property type="entry name" value="DUF309"/>
    <property type="match status" value="1"/>
</dbReference>
<accession>A0A4P6V1T1</accession>
<keyword evidence="2" id="KW-1185">Reference proteome</keyword>
<dbReference type="OrthoDB" id="9799942at2"/>
<gene>
    <name evidence="1" type="ORF">E0E05_11150</name>
</gene>
<dbReference type="InterPro" id="IPR005500">
    <property type="entry name" value="DUF309"/>
</dbReference>
<name>A0A4P6V1T1_9HYPH</name>
<protein>
    <submittedName>
        <fullName evidence="1">DUF309 domain-containing protein</fullName>
    </submittedName>
</protein>
<dbReference type="EMBL" id="CP036532">
    <property type="protein sequence ID" value="QBK31105.1"/>
    <property type="molecule type" value="Genomic_DNA"/>
</dbReference>
<dbReference type="Gene3D" id="1.10.3450.10">
    <property type="entry name" value="TTHA0068-like"/>
    <property type="match status" value="1"/>
</dbReference>
<dbReference type="RefSeq" id="WP_131616779.1">
    <property type="nucleotide sequence ID" value="NZ_CP036532.1"/>
</dbReference>
<organism evidence="1 2">
    <name type="scientific">Roseitalea porphyridii</name>
    <dbReference type="NCBI Taxonomy" id="1852022"/>
    <lineage>
        <taxon>Bacteria</taxon>
        <taxon>Pseudomonadati</taxon>
        <taxon>Pseudomonadota</taxon>
        <taxon>Alphaproteobacteria</taxon>
        <taxon>Hyphomicrobiales</taxon>
        <taxon>Ahrensiaceae</taxon>
        <taxon>Roseitalea</taxon>
    </lineage>
</organism>
<sequence>MRVPLPPYAYVPGRTPRHDEGRWDEVRATVKLGMDADELAASPAFTAGMAFFENGYFWEAHEVWEAVWMACPPNSAEHRFVQALIQLANAELKLAMEKPRAALRLCAIAAAHLDEAASGGAANLCGVRVAWVGDRLGACRCRITKLRENAL</sequence>
<dbReference type="AlphaFoldDB" id="A0A4P6V1T1"/>
<dbReference type="InterPro" id="IPR023203">
    <property type="entry name" value="TTHA0068_sf"/>
</dbReference>
<reference evidence="1 2" key="1">
    <citation type="journal article" date="2017" name="Int. J. Syst. Evol. Microbiol.">
        <title>Roseitalea porphyridii gen. nov., sp. nov., isolated from a red alga, and reclassification of Hoeflea suaedae Chung et al. 2013 as Pseudohoeflea suaedae gen. nov., comb. nov.</title>
        <authorList>
            <person name="Hyeon J.W."/>
            <person name="Jeong S.E."/>
            <person name="Baek K."/>
            <person name="Jeon C.O."/>
        </authorList>
    </citation>
    <scope>NUCLEOTIDE SEQUENCE [LARGE SCALE GENOMIC DNA]</scope>
    <source>
        <strain evidence="1 2">MA7-20</strain>
    </source>
</reference>
<evidence type="ECO:0000313" key="2">
    <source>
        <dbReference type="Proteomes" id="UP000293719"/>
    </source>
</evidence>
<dbReference type="GeneID" id="90767855"/>